<dbReference type="GO" id="GO:0046872">
    <property type="term" value="F:metal ion binding"/>
    <property type="evidence" value="ECO:0007669"/>
    <property type="project" value="UniProtKB-KW"/>
</dbReference>
<reference evidence="9" key="1">
    <citation type="journal article" date="2013" name="Nature">
        <title>Pan genome of the phytoplankton Emiliania underpins its global distribution.</title>
        <authorList>
            <person name="Read B.A."/>
            <person name="Kegel J."/>
            <person name="Klute M.J."/>
            <person name="Kuo A."/>
            <person name="Lefebvre S.C."/>
            <person name="Maumus F."/>
            <person name="Mayer C."/>
            <person name="Miller J."/>
            <person name="Monier A."/>
            <person name="Salamov A."/>
            <person name="Young J."/>
            <person name="Aguilar M."/>
            <person name="Claverie J.M."/>
            <person name="Frickenhaus S."/>
            <person name="Gonzalez K."/>
            <person name="Herman E.K."/>
            <person name="Lin Y.C."/>
            <person name="Napier J."/>
            <person name="Ogata H."/>
            <person name="Sarno A.F."/>
            <person name="Shmutz J."/>
            <person name="Schroeder D."/>
            <person name="de Vargas C."/>
            <person name="Verret F."/>
            <person name="von Dassow P."/>
            <person name="Valentin K."/>
            <person name="Van de Peer Y."/>
            <person name="Wheeler G."/>
            <person name="Dacks J.B."/>
            <person name="Delwiche C.F."/>
            <person name="Dyhrman S.T."/>
            <person name="Glockner G."/>
            <person name="John U."/>
            <person name="Richards T."/>
            <person name="Worden A.Z."/>
            <person name="Zhang X."/>
            <person name="Grigoriev I.V."/>
            <person name="Allen A.E."/>
            <person name="Bidle K."/>
            <person name="Borodovsky M."/>
            <person name="Bowler C."/>
            <person name="Brownlee C."/>
            <person name="Cock J.M."/>
            <person name="Elias M."/>
            <person name="Gladyshev V.N."/>
            <person name="Groth M."/>
            <person name="Guda C."/>
            <person name="Hadaegh A."/>
            <person name="Iglesias-Rodriguez M.D."/>
            <person name="Jenkins J."/>
            <person name="Jones B.M."/>
            <person name="Lawson T."/>
            <person name="Leese F."/>
            <person name="Lindquist E."/>
            <person name="Lobanov A."/>
            <person name="Lomsadze A."/>
            <person name="Malik S.B."/>
            <person name="Marsh M.E."/>
            <person name="Mackinder L."/>
            <person name="Mock T."/>
            <person name="Mueller-Roeber B."/>
            <person name="Pagarete A."/>
            <person name="Parker M."/>
            <person name="Probert I."/>
            <person name="Quesneville H."/>
            <person name="Raines C."/>
            <person name="Rensing S.A."/>
            <person name="Riano-Pachon D.M."/>
            <person name="Richier S."/>
            <person name="Rokitta S."/>
            <person name="Shiraiwa Y."/>
            <person name="Soanes D.M."/>
            <person name="van der Giezen M."/>
            <person name="Wahlund T.M."/>
            <person name="Williams B."/>
            <person name="Wilson W."/>
            <person name="Wolfe G."/>
            <person name="Wurch L.L."/>
        </authorList>
    </citation>
    <scope>NUCLEOTIDE SEQUENCE</scope>
</reference>
<evidence type="ECO:0000256" key="5">
    <source>
        <dbReference type="SAM" id="MobiDB-lite"/>
    </source>
</evidence>
<keyword evidence="6" id="KW-1133">Transmembrane helix</keyword>
<dbReference type="GeneID" id="17258195"/>
<dbReference type="SUPFAM" id="SSF48484">
    <property type="entry name" value="Lipoxigenase"/>
    <property type="match status" value="1"/>
</dbReference>
<evidence type="ECO:0000259" key="7">
    <source>
        <dbReference type="Pfam" id="PF00305"/>
    </source>
</evidence>
<dbReference type="PANTHER" id="PTHR11771">
    <property type="entry name" value="LIPOXYGENASE"/>
    <property type="match status" value="1"/>
</dbReference>
<dbReference type="Pfam" id="PF00305">
    <property type="entry name" value="Lipoxygenase"/>
    <property type="match status" value="1"/>
</dbReference>
<evidence type="ECO:0000256" key="1">
    <source>
        <dbReference type="ARBA" id="ARBA00022723"/>
    </source>
</evidence>
<evidence type="ECO:0000313" key="8">
    <source>
        <dbReference type="EnsemblProtists" id="EOD12154"/>
    </source>
</evidence>
<dbReference type="GO" id="GO:0034440">
    <property type="term" value="P:lipid oxidation"/>
    <property type="evidence" value="ECO:0007669"/>
    <property type="project" value="InterPro"/>
</dbReference>
<keyword evidence="6" id="KW-0472">Membrane</keyword>
<dbReference type="InterPro" id="IPR036226">
    <property type="entry name" value="LipOase_C_sf"/>
</dbReference>
<dbReference type="InterPro" id="IPR013819">
    <property type="entry name" value="LipOase_C"/>
</dbReference>
<dbReference type="PaxDb" id="2903-EOD12154"/>
<organism evidence="8 9">
    <name type="scientific">Emiliania huxleyi (strain CCMP1516)</name>
    <dbReference type="NCBI Taxonomy" id="280463"/>
    <lineage>
        <taxon>Eukaryota</taxon>
        <taxon>Haptista</taxon>
        <taxon>Haptophyta</taxon>
        <taxon>Prymnesiophyceae</taxon>
        <taxon>Isochrysidales</taxon>
        <taxon>Noelaerhabdaceae</taxon>
        <taxon>Emiliania</taxon>
    </lineage>
</organism>
<feature type="compositionally biased region" description="Basic residues" evidence="5">
    <location>
        <begin position="954"/>
        <end position="970"/>
    </location>
</feature>
<proteinExistence type="predicted"/>
<evidence type="ECO:0000256" key="4">
    <source>
        <dbReference type="SAM" id="Coils"/>
    </source>
</evidence>
<feature type="transmembrane region" description="Helical" evidence="6">
    <location>
        <begin position="118"/>
        <end position="135"/>
    </location>
</feature>
<dbReference type="eggNOG" id="KOG0157">
    <property type="taxonomic scope" value="Eukaryota"/>
</dbReference>
<sequence>MKTGTPPMVRAPDMPSRTDSGSSDDAKPSTAAADAEAPAVVVQHSFASVQPDLPRKPNYWISCCKACVLLCLALLCQPIWFGTAIVLSFALTGVSIVAGLPIVFLILYFYSFMPHNDLYTQLLLLSYKVLFFARYKPTARGDMLPGLLRPKEQLEKRAIAYAVNILVPLSSEEEFKKDRITFTSTLGILFEENLHRLPYYQRNAAFAPGEDPVEYVMSYVGDVFPHVNQIYREKTSDEACTQLAFFGLGAHRIEVETETRTDEHGNEVEAKMYVVRTNQLSQLPVREGFETYGGDAYFDAEWRIEKIVIQTQLSSEGLPGPLVTVRPGERGWEYAKFCWRSSLFSLVTLVDHLYGVHMQAGNACVVAMRQQLSKDHPIRRFLTPFSFQTISVNDNARNNLVNPRSMGPRCFALTDIGMDLAWSAAPTLLQSGVEAAKAQTDPKLYWRALLDRGWYIENWVKPRLGKLTPWWEQALEFWNVQKAFVTAFMESYWSGPEALLQDKEAFKFLVQSVSIVQSTSSDAITHLAELPAELSAEIFWDATINLIARYTNLVTAGHEQVGTVPVYAQDASFCAFAWKKGEMMATKQAALNAAVLMAFTSTPMPPLMRKTEEDDWSFLFPSEWKSADVPSPKARADAAYNQFQADLARLEVKYQAFNDAALAADATFPNNFGIWAHLKPGGTASGVFIKFVLVADKPFMRHVCGCASHNHNSFGAPFCNCEDKDATHDDGCGLYNLSHDPATHYNGSITPEVLAARAHLPLWYVLGMEEPDQWRVQCDKCGTVIDSKNGGLAKIKEVEKHLAELSPAERKKVHEEHAKKCGGQHLHHGPLLPYHHAAYDPMHGFHSEINALFDESVNQYLAIRPNDSKSIKQLKEQTQADLNARWKKEHLPKFIQWGEDGKGSKFSQMNGPTIRRVFAAPRLVTDTFDLMAKGAGTGAKEVGASAAKAAGGTKKGKGGKGKGKPKRKAKDRVVRMTDACLDSSEDEAAETAEASTGDGHRVGAAFLAIMSFHDCIRSNHKRSAKEITMDERLVLARKATRAALRMEKAMLSLIGTHRRRTYAHDIVYGTHMLYVLYGRPWNAATEGSEHEHQNMKKYFARMVNHRTKGADVLGILRLSHAYRALMQTDAVHCLPRTGYAAGRANITFAAKEGAVVKRAMWRV</sequence>
<dbReference type="RefSeq" id="XP_005764583.1">
    <property type="nucleotide sequence ID" value="XM_005764526.1"/>
</dbReference>
<protein>
    <recommendedName>
        <fullName evidence="7">Lipoxygenase domain-containing protein</fullName>
    </recommendedName>
</protein>
<keyword evidence="4" id="KW-0175">Coiled coil</keyword>
<evidence type="ECO:0000256" key="3">
    <source>
        <dbReference type="ARBA" id="ARBA00023002"/>
    </source>
</evidence>
<dbReference type="AlphaFoldDB" id="A0A0D3ILL9"/>
<accession>A0A0D3ILL9</accession>
<evidence type="ECO:0000256" key="6">
    <source>
        <dbReference type="SAM" id="Phobius"/>
    </source>
</evidence>
<reference evidence="8" key="2">
    <citation type="submission" date="2024-10" db="UniProtKB">
        <authorList>
            <consortium name="EnsemblProtists"/>
        </authorList>
    </citation>
    <scope>IDENTIFICATION</scope>
</reference>
<dbReference type="InterPro" id="IPR000907">
    <property type="entry name" value="LipOase"/>
</dbReference>
<feature type="coiled-coil region" evidence="4">
    <location>
        <begin position="633"/>
        <end position="660"/>
    </location>
</feature>
<feature type="region of interest" description="Disordered" evidence="5">
    <location>
        <begin position="1"/>
        <end position="30"/>
    </location>
</feature>
<name>A0A0D3ILL9_EMIH1</name>
<dbReference type="HOGENOM" id="CLU_275020_0_0_1"/>
<keyword evidence="3" id="KW-0560">Oxidoreductase</keyword>
<evidence type="ECO:0000256" key="2">
    <source>
        <dbReference type="ARBA" id="ARBA00022964"/>
    </source>
</evidence>
<feature type="transmembrane region" description="Helical" evidence="6">
    <location>
        <begin position="59"/>
        <end position="80"/>
    </location>
</feature>
<keyword evidence="9" id="KW-1185">Reference proteome</keyword>
<keyword evidence="2" id="KW-0223">Dioxygenase</keyword>
<feature type="domain" description="Lipoxygenase" evidence="7">
    <location>
        <begin position="332"/>
        <end position="507"/>
    </location>
</feature>
<feature type="compositionally biased region" description="Low complexity" evidence="5">
    <location>
        <begin position="941"/>
        <end position="952"/>
    </location>
</feature>
<dbReference type="Gene3D" id="1.20.245.10">
    <property type="entry name" value="Lipoxygenase-1, Domain 5"/>
    <property type="match status" value="1"/>
</dbReference>
<evidence type="ECO:0000313" key="9">
    <source>
        <dbReference type="Proteomes" id="UP000013827"/>
    </source>
</evidence>
<dbReference type="GO" id="GO:0016702">
    <property type="term" value="F:oxidoreductase activity, acting on single donors with incorporation of molecular oxygen, incorporation of two atoms of oxygen"/>
    <property type="evidence" value="ECO:0007669"/>
    <property type="project" value="InterPro"/>
</dbReference>
<dbReference type="Proteomes" id="UP000013827">
    <property type="component" value="Unassembled WGS sequence"/>
</dbReference>
<feature type="region of interest" description="Disordered" evidence="5">
    <location>
        <begin position="941"/>
        <end position="974"/>
    </location>
</feature>
<feature type="transmembrane region" description="Helical" evidence="6">
    <location>
        <begin position="86"/>
        <end position="111"/>
    </location>
</feature>
<keyword evidence="1" id="KW-0479">Metal-binding</keyword>
<dbReference type="KEGG" id="ehx:EMIHUDRAFT_452272"/>
<dbReference type="EnsemblProtists" id="EOD12154">
    <property type="protein sequence ID" value="EOD12154"/>
    <property type="gene ID" value="EMIHUDRAFT_452272"/>
</dbReference>
<keyword evidence="6" id="KW-0812">Transmembrane</keyword>